<evidence type="ECO:0000313" key="4">
    <source>
        <dbReference type="Proteomes" id="UP000297963"/>
    </source>
</evidence>
<dbReference type="RefSeq" id="WP_092451889.1">
    <property type="nucleotide sequence ID" value="NZ_BKAC01000020.1"/>
</dbReference>
<dbReference type="EMBL" id="FOPW01000017">
    <property type="protein sequence ID" value="SFH83961.1"/>
    <property type="molecule type" value="Genomic_DNA"/>
</dbReference>
<evidence type="ECO:0000313" key="3">
    <source>
        <dbReference type="Proteomes" id="UP000199681"/>
    </source>
</evidence>
<accession>A0A1I3DBU2</accession>
<reference evidence="1 3" key="1">
    <citation type="submission" date="2016-10" db="EMBL/GenBank/DDBJ databases">
        <authorList>
            <person name="Varghese N."/>
            <person name="Submissions S."/>
        </authorList>
    </citation>
    <scope>NUCLEOTIDE SEQUENCE [LARGE SCALE GENOMIC DNA]</scope>
    <source>
        <strain evidence="1 3">GMCC 1.11211</strain>
    </source>
</reference>
<reference evidence="2 4" key="2">
    <citation type="submission" date="2019-03" db="EMBL/GenBank/DDBJ databases">
        <title>Genomics of glacier-inhabiting Cryobacterium strains.</title>
        <authorList>
            <person name="Liu Q."/>
            <person name="Xin Y.-H."/>
        </authorList>
    </citation>
    <scope>NUCLEOTIDE SEQUENCE [LARGE SCALE GENOMIC DNA]</scope>
    <source>
        <strain evidence="2 4">Hh34</strain>
    </source>
</reference>
<protein>
    <submittedName>
        <fullName evidence="2">Uncharacterized protein</fullName>
    </submittedName>
</protein>
<dbReference type="Proteomes" id="UP000199681">
    <property type="component" value="Unassembled WGS sequence"/>
</dbReference>
<name>A0A1I3DBU2_9MICO</name>
<proteinExistence type="predicted"/>
<dbReference type="EMBL" id="SOFE01000029">
    <property type="protein sequence ID" value="TFB81827.1"/>
    <property type="molecule type" value="Genomic_DNA"/>
</dbReference>
<sequence>MSEGLDASTTRLLWTDAGLSYYSALSREGDQCLDIVDELEAVSGCSGDVSVIVQGVGSITMMLADNLPDSSADWTKVADHLWAAT</sequence>
<dbReference type="Proteomes" id="UP000297963">
    <property type="component" value="Unassembled WGS sequence"/>
</dbReference>
<keyword evidence="3" id="KW-1185">Reference proteome</keyword>
<comment type="caution">
    <text evidence="2">The sequence shown here is derived from an EMBL/GenBank/DDBJ whole genome shotgun (WGS) entry which is preliminary data.</text>
</comment>
<evidence type="ECO:0000313" key="2">
    <source>
        <dbReference type="EMBL" id="TFB81827.1"/>
    </source>
</evidence>
<organism evidence="2 4">
    <name type="scientific">Cryobacterium levicorallinum</name>
    <dbReference type="NCBI Taxonomy" id="995038"/>
    <lineage>
        <taxon>Bacteria</taxon>
        <taxon>Bacillati</taxon>
        <taxon>Actinomycetota</taxon>
        <taxon>Actinomycetes</taxon>
        <taxon>Micrococcales</taxon>
        <taxon>Microbacteriaceae</taxon>
        <taxon>Cryobacterium</taxon>
    </lineage>
</organism>
<evidence type="ECO:0000313" key="1">
    <source>
        <dbReference type="EMBL" id="SFH83961.1"/>
    </source>
</evidence>
<dbReference type="AlphaFoldDB" id="A0A1I3DBU2"/>
<gene>
    <name evidence="2" type="ORF">E3O11_16225</name>
    <name evidence="1" type="ORF">SAMN05216274_11733</name>
</gene>